<dbReference type="PROSITE" id="PS51186">
    <property type="entry name" value="GNAT"/>
    <property type="match status" value="1"/>
</dbReference>
<dbReference type="EMBL" id="JAEDXU010000018">
    <property type="protein sequence ID" value="MBP1048497.1"/>
    <property type="molecule type" value="Genomic_DNA"/>
</dbReference>
<gene>
    <name evidence="2" type="ORF">I6N96_19625</name>
</gene>
<dbReference type="SUPFAM" id="SSF55729">
    <property type="entry name" value="Acyl-CoA N-acyltransferases (Nat)"/>
    <property type="match status" value="1"/>
</dbReference>
<sequence length="169" mass="19228">MEMKKAVEIDGSIVMDMLRDTALWLKGKGSSQWGDVLEGTDKHNLLGAVQRGDVYLFSEGEEIVGMAAVWNTPSEWDQELWQDFGFPENAYYIHRLIVHPNYRGQNYGSRMLTAIKTYFSETADELRLDCISTNPNLLSLYRGNSFVNKGTVEESKGGRFVLFSYPINQ</sequence>
<proteinExistence type="predicted"/>
<evidence type="ECO:0000313" key="3">
    <source>
        <dbReference type="Proteomes" id="UP000673375"/>
    </source>
</evidence>
<protein>
    <submittedName>
        <fullName evidence="2">GNAT family N-acetyltransferase</fullName>
    </submittedName>
</protein>
<organism evidence="2 3">
    <name type="scientific">Enterococcus larvae</name>
    <dbReference type="NCBI Taxonomy" id="2794352"/>
    <lineage>
        <taxon>Bacteria</taxon>
        <taxon>Bacillati</taxon>
        <taxon>Bacillota</taxon>
        <taxon>Bacilli</taxon>
        <taxon>Lactobacillales</taxon>
        <taxon>Enterococcaceae</taxon>
        <taxon>Enterococcus</taxon>
    </lineage>
</organism>
<name>A0ABS4CPI2_9ENTE</name>
<evidence type="ECO:0000259" key="1">
    <source>
        <dbReference type="PROSITE" id="PS51186"/>
    </source>
</evidence>
<dbReference type="RefSeq" id="WP_209559266.1">
    <property type="nucleotide sequence ID" value="NZ_JAEDXU010000018.1"/>
</dbReference>
<dbReference type="InterPro" id="IPR000182">
    <property type="entry name" value="GNAT_dom"/>
</dbReference>
<comment type="caution">
    <text evidence="2">The sequence shown here is derived from an EMBL/GenBank/DDBJ whole genome shotgun (WGS) entry which is preliminary data.</text>
</comment>
<evidence type="ECO:0000313" key="2">
    <source>
        <dbReference type="EMBL" id="MBP1048497.1"/>
    </source>
</evidence>
<feature type="domain" description="N-acetyltransferase" evidence="1">
    <location>
        <begin position="1"/>
        <end position="168"/>
    </location>
</feature>
<dbReference type="CDD" id="cd04301">
    <property type="entry name" value="NAT_SF"/>
    <property type="match status" value="1"/>
</dbReference>
<dbReference type="Proteomes" id="UP000673375">
    <property type="component" value="Unassembled WGS sequence"/>
</dbReference>
<dbReference type="Gene3D" id="3.40.630.30">
    <property type="match status" value="1"/>
</dbReference>
<keyword evidence="3" id="KW-1185">Reference proteome</keyword>
<accession>A0ABS4CPI2</accession>
<reference evidence="2 3" key="1">
    <citation type="submission" date="2020-12" db="EMBL/GenBank/DDBJ databases">
        <title>Vagococcus allomyrinae sp. nov. and Enterococcus lavae sp. nov., isolated from the larvae of Allomyrina dichotoma.</title>
        <authorList>
            <person name="Lee S.D."/>
        </authorList>
    </citation>
    <scope>NUCLEOTIDE SEQUENCE [LARGE SCALE GENOMIC DNA]</scope>
    <source>
        <strain evidence="2 3">BWM-S5</strain>
    </source>
</reference>
<dbReference type="Pfam" id="PF00583">
    <property type="entry name" value="Acetyltransf_1"/>
    <property type="match status" value="1"/>
</dbReference>
<dbReference type="InterPro" id="IPR016181">
    <property type="entry name" value="Acyl_CoA_acyltransferase"/>
</dbReference>